<evidence type="ECO:0000256" key="2">
    <source>
        <dbReference type="SAM" id="MobiDB-lite"/>
    </source>
</evidence>
<dbReference type="PANTHER" id="PTHR46423:SF1">
    <property type="entry name" value="RNA POLYMERASE II-ASSOCIATED PROTEIN 3"/>
    <property type="match status" value="1"/>
</dbReference>
<name>A0AAD4LP61_9AGAM</name>
<feature type="region of interest" description="Disordered" evidence="2">
    <location>
        <begin position="123"/>
        <end position="144"/>
    </location>
</feature>
<evidence type="ECO:0000256" key="1">
    <source>
        <dbReference type="ARBA" id="ARBA00022803"/>
    </source>
</evidence>
<feature type="region of interest" description="Disordered" evidence="2">
    <location>
        <begin position="176"/>
        <end position="200"/>
    </location>
</feature>
<feature type="compositionally biased region" description="Low complexity" evidence="2">
    <location>
        <begin position="179"/>
        <end position="189"/>
    </location>
</feature>
<feature type="compositionally biased region" description="Basic and acidic residues" evidence="2">
    <location>
        <begin position="190"/>
        <end position="200"/>
    </location>
</feature>
<dbReference type="SMART" id="SM00028">
    <property type="entry name" value="TPR"/>
    <property type="match status" value="2"/>
</dbReference>
<accession>A0AAD4LP61</accession>
<comment type="caution">
    <text evidence="3">The sequence shown here is derived from an EMBL/GenBank/DDBJ whole genome shotgun (WGS) entry which is preliminary data.</text>
</comment>
<gene>
    <name evidence="3" type="ORF">EDB92DRAFT_1772019</name>
</gene>
<dbReference type="Proteomes" id="UP001201163">
    <property type="component" value="Unassembled WGS sequence"/>
</dbReference>
<organism evidence="3 4">
    <name type="scientific">Lactarius akahatsu</name>
    <dbReference type="NCBI Taxonomy" id="416441"/>
    <lineage>
        <taxon>Eukaryota</taxon>
        <taxon>Fungi</taxon>
        <taxon>Dikarya</taxon>
        <taxon>Basidiomycota</taxon>
        <taxon>Agaricomycotina</taxon>
        <taxon>Agaricomycetes</taxon>
        <taxon>Russulales</taxon>
        <taxon>Russulaceae</taxon>
        <taxon>Lactarius</taxon>
    </lineage>
</organism>
<dbReference type="GO" id="GO:0101031">
    <property type="term" value="C:protein folding chaperone complex"/>
    <property type="evidence" value="ECO:0007669"/>
    <property type="project" value="TreeGrafter"/>
</dbReference>
<dbReference type="EMBL" id="JAKELL010000012">
    <property type="protein sequence ID" value="KAH8995413.1"/>
    <property type="molecule type" value="Genomic_DNA"/>
</dbReference>
<protein>
    <recommendedName>
        <fullName evidence="5">TPR-like protein</fullName>
    </recommendedName>
</protein>
<dbReference type="PANTHER" id="PTHR46423">
    <property type="entry name" value="RNA POLYMERASE II-ASSOCIATED PROTEIN 3"/>
    <property type="match status" value="1"/>
</dbReference>
<dbReference type="Pfam" id="PF13432">
    <property type="entry name" value="TPR_16"/>
    <property type="match status" value="1"/>
</dbReference>
<proteinExistence type="predicted"/>
<dbReference type="AlphaFoldDB" id="A0AAD4LP61"/>
<feature type="non-terminal residue" evidence="3">
    <location>
        <position position="1"/>
    </location>
</feature>
<dbReference type="InterPro" id="IPR011990">
    <property type="entry name" value="TPR-like_helical_dom_sf"/>
</dbReference>
<feature type="non-terminal residue" evidence="3">
    <location>
        <position position="224"/>
    </location>
</feature>
<dbReference type="InterPro" id="IPR019734">
    <property type="entry name" value="TPR_rpt"/>
</dbReference>
<dbReference type="InterPro" id="IPR051966">
    <property type="entry name" value="RPAP3"/>
</dbReference>
<reference evidence="3" key="1">
    <citation type="submission" date="2022-01" db="EMBL/GenBank/DDBJ databases">
        <title>Comparative genomics reveals a dynamic genome evolution in the ectomycorrhizal milk-cap (Lactarius) mushrooms.</title>
        <authorList>
            <consortium name="DOE Joint Genome Institute"/>
            <person name="Lebreton A."/>
            <person name="Tang N."/>
            <person name="Kuo A."/>
            <person name="LaButti K."/>
            <person name="Drula E."/>
            <person name="Barry K."/>
            <person name="Clum A."/>
            <person name="Lipzen A."/>
            <person name="Mousain D."/>
            <person name="Ng V."/>
            <person name="Wang R."/>
            <person name="Wang X."/>
            <person name="Dai Y."/>
            <person name="Henrissat B."/>
            <person name="Grigoriev I.V."/>
            <person name="Guerin-Laguette A."/>
            <person name="Yu F."/>
            <person name="Martin F.M."/>
        </authorList>
    </citation>
    <scope>NUCLEOTIDE SEQUENCE</scope>
    <source>
        <strain evidence="3">QP</strain>
    </source>
</reference>
<keyword evidence="4" id="KW-1185">Reference proteome</keyword>
<dbReference type="SUPFAM" id="SSF48452">
    <property type="entry name" value="TPR-like"/>
    <property type="match status" value="1"/>
</dbReference>
<sequence length="224" mass="24199">QGNAAFKAGDYPAAIGHYTAATIADPSDPTYFLNRAAAYLKLSKYEDAERDCSTVLNLSNNKNVKAFFRRAQARVSLQKLGEAHNGAWLTCLLSDLHLQWALKIEPNNDAVKAELVRRAAPLDVTTPPPVSSTSSAADPPKRRRVPITIVDSDAPANTEPTNDLLSPISSRLLSTSLDPKSAAAKPEPASFKEAKQVRDEKNVGRVGGGIFRVSGNDTVFKTRE</sequence>
<evidence type="ECO:0000313" key="4">
    <source>
        <dbReference type="Proteomes" id="UP001201163"/>
    </source>
</evidence>
<dbReference type="Gene3D" id="1.25.40.10">
    <property type="entry name" value="Tetratricopeptide repeat domain"/>
    <property type="match status" value="1"/>
</dbReference>
<evidence type="ECO:0000313" key="3">
    <source>
        <dbReference type="EMBL" id="KAH8995413.1"/>
    </source>
</evidence>
<keyword evidence="1" id="KW-0802">TPR repeat</keyword>
<evidence type="ECO:0008006" key="5">
    <source>
        <dbReference type="Google" id="ProtNLM"/>
    </source>
</evidence>